<protein>
    <recommendedName>
        <fullName evidence="3">Polyketide cyclase / dehydrase and lipid transport</fullName>
    </recommendedName>
</protein>
<name>A0A0B6WWQ8_9BACT</name>
<reference evidence="1 2" key="1">
    <citation type="submission" date="2013-12" db="EMBL/GenBank/DDBJ databases">
        <authorList>
            <person name="Stott M."/>
        </authorList>
    </citation>
    <scope>NUCLEOTIDE SEQUENCE [LARGE SCALE GENOMIC DNA]</scope>
    <source>
        <strain evidence="1 2">K22</strain>
    </source>
</reference>
<accession>A0A0B6WWQ8</accession>
<dbReference type="STRING" id="454194.PYK22_01734"/>
<dbReference type="AlphaFoldDB" id="A0A0B6WWQ8"/>
<evidence type="ECO:0000313" key="2">
    <source>
        <dbReference type="Proteomes" id="UP000031518"/>
    </source>
</evidence>
<reference evidence="1 2" key="2">
    <citation type="submission" date="2015-01" db="EMBL/GenBank/DDBJ databases">
        <title>Complete genome sequence of Pyrinomonas methylaliphatogenes type strain K22T.</title>
        <authorList>
            <person name="Lee K.C.Y."/>
            <person name="Power J.F."/>
            <person name="Dunfield P.F."/>
            <person name="Morgan X.C."/>
            <person name="Huttenhower C."/>
            <person name="Stott M.B."/>
        </authorList>
    </citation>
    <scope>NUCLEOTIDE SEQUENCE [LARGE SCALE GENOMIC DNA]</scope>
    <source>
        <strain evidence="1 2">K22</strain>
    </source>
</reference>
<dbReference type="Gene3D" id="3.30.530.20">
    <property type="match status" value="1"/>
</dbReference>
<dbReference type="InterPro" id="IPR023393">
    <property type="entry name" value="START-like_dom_sf"/>
</dbReference>
<keyword evidence="2" id="KW-1185">Reference proteome</keyword>
<dbReference type="Proteomes" id="UP000031518">
    <property type="component" value="Unassembled WGS sequence"/>
</dbReference>
<evidence type="ECO:0000313" key="1">
    <source>
        <dbReference type="EMBL" id="CDM65728.1"/>
    </source>
</evidence>
<organism evidence="1 2">
    <name type="scientific">Pyrinomonas methylaliphatogenes</name>
    <dbReference type="NCBI Taxonomy" id="454194"/>
    <lineage>
        <taxon>Bacteria</taxon>
        <taxon>Pseudomonadati</taxon>
        <taxon>Acidobacteriota</taxon>
        <taxon>Blastocatellia</taxon>
        <taxon>Blastocatellales</taxon>
        <taxon>Pyrinomonadaceae</taxon>
        <taxon>Pyrinomonas</taxon>
    </lineage>
</organism>
<evidence type="ECO:0008006" key="3">
    <source>
        <dbReference type="Google" id="ProtNLM"/>
    </source>
</evidence>
<dbReference type="EMBL" id="CBXV010000006">
    <property type="protein sequence ID" value="CDM65728.1"/>
    <property type="molecule type" value="Genomic_DNA"/>
</dbReference>
<sequence length="168" mass="19380">MFRVGASFSGHLETRAELAHARAFFDEPRTFIDLMPNVQEIVVNADGTRRWLIQAEVPWLGRMSMGFKVRRVEDEECLIEWVPVIGEQRNLLRYALAFERKGGRTSVRIVQQIELRRARASELHRLAGVLGADRISAEMQSRLREIMGTFLRRARERLDRADVALHGP</sequence>
<dbReference type="SUPFAM" id="SSF55961">
    <property type="entry name" value="Bet v1-like"/>
    <property type="match status" value="1"/>
</dbReference>
<gene>
    <name evidence="1" type="ORF">PYK22_01734</name>
</gene>
<proteinExistence type="predicted"/>
<dbReference type="RefSeq" id="WP_041976234.1">
    <property type="nucleotide sequence ID" value="NZ_CBXV010000006.1"/>
</dbReference>